<dbReference type="PROSITE" id="PS50850">
    <property type="entry name" value="MFS"/>
    <property type="match status" value="1"/>
</dbReference>
<evidence type="ECO:0000256" key="6">
    <source>
        <dbReference type="SAM" id="Phobius"/>
    </source>
</evidence>
<feature type="transmembrane region" description="Helical" evidence="6">
    <location>
        <begin position="67"/>
        <end position="90"/>
    </location>
</feature>
<proteinExistence type="predicted"/>
<evidence type="ECO:0000256" key="2">
    <source>
        <dbReference type="ARBA" id="ARBA00022692"/>
    </source>
</evidence>
<name>A0A7W3T975_9ACTN</name>
<dbReference type="InterPro" id="IPR011701">
    <property type="entry name" value="MFS"/>
</dbReference>
<evidence type="ECO:0000256" key="1">
    <source>
        <dbReference type="ARBA" id="ARBA00004651"/>
    </source>
</evidence>
<feature type="transmembrane region" description="Helical" evidence="6">
    <location>
        <begin position="264"/>
        <end position="284"/>
    </location>
</feature>
<dbReference type="AlphaFoldDB" id="A0A7W3T975"/>
<dbReference type="PANTHER" id="PTHR23542:SF1">
    <property type="entry name" value="MAJOR FACILITATOR SUPERFAMILY (MFS) PROFILE DOMAIN-CONTAINING PROTEIN"/>
    <property type="match status" value="1"/>
</dbReference>
<feature type="domain" description="Major facilitator superfamily (MFS) profile" evidence="7">
    <location>
        <begin position="232"/>
        <end position="412"/>
    </location>
</feature>
<feature type="transmembrane region" description="Helical" evidence="6">
    <location>
        <begin position="102"/>
        <end position="120"/>
    </location>
</feature>
<evidence type="ECO:0000313" key="9">
    <source>
        <dbReference type="Proteomes" id="UP000538929"/>
    </source>
</evidence>
<comment type="caution">
    <text evidence="8">The sequence shown here is derived from an EMBL/GenBank/DDBJ whole genome shotgun (WGS) entry which is preliminary data.</text>
</comment>
<dbReference type="Pfam" id="PF07690">
    <property type="entry name" value="MFS_1"/>
    <property type="match status" value="1"/>
</dbReference>
<evidence type="ECO:0000256" key="4">
    <source>
        <dbReference type="ARBA" id="ARBA00023136"/>
    </source>
</evidence>
<feature type="transmembrane region" description="Helical" evidence="6">
    <location>
        <begin position="161"/>
        <end position="184"/>
    </location>
</feature>
<feature type="transmembrane region" description="Helical" evidence="6">
    <location>
        <begin position="296"/>
        <end position="316"/>
    </location>
</feature>
<feature type="transmembrane region" description="Helical" evidence="6">
    <location>
        <begin position="126"/>
        <end position="149"/>
    </location>
</feature>
<dbReference type="GO" id="GO:0005886">
    <property type="term" value="C:plasma membrane"/>
    <property type="evidence" value="ECO:0007669"/>
    <property type="project" value="UniProtKB-SubCell"/>
</dbReference>
<feature type="transmembrane region" description="Helical" evidence="6">
    <location>
        <begin position="190"/>
        <end position="209"/>
    </location>
</feature>
<feature type="compositionally biased region" description="Polar residues" evidence="5">
    <location>
        <begin position="1"/>
        <end position="18"/>
    </location>
</feature>
<comment type="subcellular location">
    <subcellularLocation>
        <location evidence="1">Cell membrane</location>
        <topology evidence="1">Multi-pass membrane protein</topology>
    </subcellularLocation>
</comment>
<organism evidence="8 9">
    <name type="scientific">Streptomyces alkaliphilus</name>
    <dbReference type="NCBI Taxonomy" id="1472722"/>
    <lineage>
        <taxon>Bacteria</taxon>
        <taxon>Bacillati</taxon>
        <taxon>Actinomycetota</taxon>
        <taxon>Actinomycetes</taxon>
        <taxon>Kitasatosporales</taxon>
        <taxon>Streptomycetaceae</taxon>
        <taxon>Streptomyces</taxon>
    </lineage>
</organism>
<evidence type="ECO:0000313" key="8">
    <source>
        <dbReference type="EMBL" id="MBB0242536.1"/>
    </source>
</evidence>
<feature type="region of interest" description="Disordered" evidence="5">
    <location>
        <begin position="1"/>
        <end position="25"/>
    </location>
</feature>
<keyword evidence="3 6" id="KW-1133">Transmembrane helix</keyword>
<gene>
    <name evidence="8" type="ORF">FNQ90_00055</name>
</gene>
<accession>A0A7W3T975</accession>
<sequence length="412" mass="42719">MANPPSSDTTIPGVSETSPAPPSGENRLVAAARSRTMRAPLFWSVVGRFPYYLVGLALVVFTTSKDAGYLSAGLFLGAYSLGTALFAPLVARRVDRYGQTSVLVITGVVYPVSLIGFVTFESGSLTPQLMCVAVAGATVPPISGCIRALWRSTDGMERAGISLETVLFNVFLIGGPLLLSVILLLGSPGAAIVLGGLLAAAGSIGFAMTRASRTQPATPSERDPLGALRSAGLLLVLALVACTAVRTGIYNVALPAFADDHGSAGSVGLFYAAWGIGGILGGLWYGSRNRRWSLKLAVRVGLLVVSAGAALPVLVWDNWSMGLALVVLGSFEAPMTVILYEIISRTARQSHVTEAFTWSSTISLGGSALGAQIGGLLITFPGTQMAFLCACAVLLVAVAIAFATRHRLAKAF</sequence>
<evidence type="ECO:0000256" key="5">
    <source>
        <dbReference type="SAM" id="MobiDB-lite"/>
    </source>
</evidence>
<dbReference type="Proteomes" id="UP000538929">
    <property type="component" value="Unassembled WGS sequence"/>
</dbReference>
<keyword evidence="2 6" id="KW-0812">Transmembrane</keyword>
<evidence type="ECO:0000256" key="3">
    <source>
        <dbReference type="ARBA" id="ARBA00022989"/>
    </source>
</evidence>
<dbReference type="EMBL" id="VKHT01000001">
    <property type="protein sequence ID" value="MBB0242536.1"/>
    <property type="molecule type" value="Genomic_DNA"/>
</dbReference>
<dbReference type="Gene3D" id="1.20.1250.20">
    <property type="entry name" value="MFS general substrate transporter like domains"/>
    <property type="match status" value="1"/>
</dbReference>
<protein>
    <submittedName>
        <fullName evidence="8">MFS transporter</fullName>
    </submittedName>
</protein>
<keyword evidence="9" id="KW-1185">Reference proteome</keyword>
<reference evidence="9" key="1">
    <citation type="submission" date="2019-10" db="EMBL/GenBank/DDBJ databases">
        <title>Streptomyces sp. nov., a novel actinobacterium isolated from alkaline environment.</title>
        <authorList>
            <person name="Golinska P."/>
        </authorList>
    </citation>
    <scope>NUCLEOTIDE SEQUENCE [LARGE SCALE GENOMIC DNA]</scope>
    <source>
        <strain evidence="9">DSM 42118</strain>
    </source>
</reference>
<dbReference type="PANTHER" id="PTHR23542">
    <property type="match status" value="1"/>
</dbReference>
<dbReference type="RefSeq" id="WP_182604345.1">
    <property type="nucleotide sequence ID" value="NZ_VKHT01000001.1"/>
</dbReference>
<feature type="transmembrane region" description="Helical" evidence="6">
    <location>
        <begin position="230"/>
        <end position="252"/>
    </location>
</feature>
<feature type="transmembrane region" description="Helical" evidence="6">
    <location>
        <begin position="355"/>
        <end position="378"/>
    </location>
</feature>
<evidence type="ECO:0000259" key="7">
    <source>
        <dbReference type="PROSITE" id="PS50850"/>
    </source>
</evidence>
<keyword evidence="4 6" id="KW-0472">Membrane</keyword>
<dbReference type="InterPro" id="IPR036259">
    <property type="entry name" value="MFS_trans_sf"/>
</dbReference>
<feature type="transmembrane region" description="Helical" evidence="6">
    <location>
        <begin position="322"/>
        <end position="343"/>
    </location>
</feature>
<dbReference type="SUPFAM" id="SSF103473">
    <property type="entry name" value="MFS general substrate transporter"/>
    <property type="match status" value="1"/>
</dbReference>
<feature type="transmembrane region" description="Helical" evidence="6">
    <location>
        <begin position="384"/>
        <end position="403"/>
    </location>
</feature>
<dbReference type="InterPro" id="IPR020846">
    <property type="entry name" value="MFS_dom"/>
</dbReference>
<dbReference type="GO" id="GO:0022857">
    <property type="term" value="F:transmembrane transporter activity"/>
    <property type="evidence" value="ECO:0007669"/>
    <property type="project" value="InterPro"/>
</dbReference>
<feature type="transmembrane region" description="Helical" evidence="6">
    <location>
        <begin position="41"/>
        <end position="61"/>
    </location>
</feature>